<feature type="transmembrane region" description="Helical" evidence="6">
    <location>
        <begin position="157"/>
        <end position="175"/>
    </location>
</feature>
<keyword evidence="8" id="KW-1185">Reference proteome</keyword>
<comment type="subcellular location">
    <subcellularLocation>
        <location evidence="1">Cell membrane</location>
        <topology evidence="1">Multi-pass membrane protein</topology>
    </subcellularLocation>
</comment>
<dbReference type="AlphaFoldDB" id="A0A4P8EFU3"/>
<feature type="transmembrane region" description="Helical" evidence="6">
    <location>
        <begin position="53"/>
        <end position="74"/>
    </location>
</feature>
<feature type="transmembrane region" description="Helical" evidence="6">
    <location>
        <begin position="206"/>
        <end position="230"/>
    </location>
</feature>
<dbReference type="KEGG" id="pseb:EOK75_09700"/>
<feature type="transmembrane region" description="Helical" evidence="6">
    <location>
        <begin position="80"/>
        <end position="101"/>
    </location>
</feature>
<dbReference type="Proteomes" id="UP000298631">
    <property type="component" value="Chromosome"/>
</dbReference>
<keyword evidence="3 6" id="KW-0812">Transmembrane</keyword>
<evidence type="ECO:0000313" key="7">
    <source>
        <dbReference type="EMBL" id="QCO55990.1"/>
    </source>
</evidence>
<dbReference type="OrthoDB" id="9804361at2"/>
<dbReference type="InterPro" id="IPR043428">
    <property type="entry name" value="LivM-like"/>
</dbReference>
<dbReference type="Pfam" id="PF02653">
    <property type="entry name" value="BPD_transp_2"/>
    <property type="match status" value="1"/>
</dbReference>
<evidence type="ECO:0000256" key="6">
    <source>
        <dbReference type="SAM" id="Phobius"/>
    </source>
</evidence>
<feature type="transmembrane region" description="Helical" evidence="6">
    <location>
        <begin position="108"/>
        <end position="128"/>
    </location>
</feature>
<dbReference type="GO" id="GO:0005886">
    <property type="term" value="C:plasma membrane"/>
    <property type="evidence" value="ECO:0007669"/>
    <property type="project" value="UniProtKB-SubCell"/>
</dbReference>
<dbReference type="GO" id="GO:0015658">
    <property type="term" value="F:branched-chain amino acid transmembrane transporter activity"/>
    <property type="evidence" value="ECO:0007669"/>
    <property type="project" value="InterPro"/>
</dbReference>
<dbReference type="InterPro" id="IPR001851">
    <property type="entry name" value="ABC_transp_permease"/>
</dbReference>
<gene>
    <name evidence="7" type="ORF">EOK75_09700</name>
</gene>
<evidence type="ECO:0000256" key="5">
    <source>
        <dbReference type="ARBA" id="ARBA00023136"/>
    </source>
</evidence>
<evidence type="ECO:0000256" key="4">
    <source>
        <dbReference type="ARBA" id="ARBA00022989"/>
    </source>
</evidence>
<proteinExistence type="predicted"/>
<protein>
    <submittedName>
        <fullName evidence="7">Branched-chain amino acid ABC transporter permease</fullName>
    </submittedName>
</protein>
<feature type="transmembrane region" description="Helical" evidence="6">
    <location>
        <begin position="279"/>
        <end position="299"/>
    </location>
</feature>
<dbReference type="PANTHER" id="PTHR30482">
    <property type="entry name" value="HIGH-AFFINITY BRANCHED-CHAIN AMINO ACID TRANSPORT SYSTEM PERMEASE"/>
    <property type="match status" value="1"/>
</dbReference>
<reference evidence="7 8" key="1">
    <citation type="submission" date="2019-05" db="EMBL/GenBank/DDBJ databases">
        <title>Pseudorhodobacter turbinis sp. nov., isolated from the gut of the Korean turban shell.</title>
        <authorList>
            <person name="Jeong Y.-S."/>
            <person name="Kang W.-R."/>
            <person name="Bae J.-W."/>
        </authorList>
    </citation>
    <scope>NUCLEOTIDE SEQUENCE [LARGE SCALE GENOMIC DNA]</scope>
    <source>
        <strain evidence="7 8">S12M18</strain>
    </source>
</reference>
<evidence type="ECO:0000256" key="3">
    <source>
        <dbReference type="ARBA" id="ARBA00022692"/>
    </source>
</evidence>
<feature type="transmembrane region" description="Helical" evidence="6">
    <location>
        <begin position="30"/>
        <end position="48"/>
    </location>
</feature>
<feature type="transmembrane region" description="Helical" evidence="6">
    <location>
        <begin position="242"/>
        <end position="267"/>
    </location>
</feature>
<organism evidence="7 8">
    <name type="scientific">Pseudorhodobacter turbinis</name>
    <dbReference type="NCBI Taxonomy" id="2500533"/>
    <lineage>
        <taxon>Bacteria</taxon>
        <taxon>Pseudomonadati</taxon>
        <taxon>Pseudomonadota</taxon>
        <taxon>Alphaproteobacteria</taxon>
        <taxon>Rhodobacterales</taxon>
        <taxon>Paracoccaceae</taxon>
        <taxon>Pseudorhodobacter</taxon>
    </lineage>
</organism>
<dbReference type="PANTHER" id="PTHR30482:SF17">
    <property type="entry name" value="ABC TRANSPORTER ATP-BINDING PROTEIN"/>
    <property type="match status" value="1"/>
</dbReference>
<sequence length="332" mass="35569">MMLINKPFFQFGLVVLTVLALPFFLRSGIMASEILIYGMVVAASNLLLGYTGLLSFGQGIFFGAGSYLAGIVLTRTGVPVGLMLPMAAVLGTVIATLVGGFSIRRQGVYFVMLTLAFSQLFYFLAYTFSDLTGGDNGLLDLPRPTLNGVQLVDPWSYYAYVGVCFVLVFAAMLMVTQSTFGRTLIAVRENEERAAAIGFPVRVFKIAAFAISGAVTAFAGALHAMLIGVAPLSSIEYHTSEIILVMTIIGGSSSLYASVLGASFYLLMADTLSSIWPRWLLLLGLMLVVVALFLQKGLWGLVEKVYALLTHSRVPPEVDPANLGTDTPAKGE</sequence>
<evidence type="ECO:0000256" key="2">
    <source>
        <dbReference type="ARBA" id="ARBA00022475"/>
    </source>
</evidence>
<name>A0A4P8EFU3_9RHOB</name>
<keyword evidence="4 6" id="KW-1133">Transmembrane helix</keyword>
<evidence type="ECO:0000256" key="1">
    <source>
        <dbReference type="ARBA" id="ARBA00004651"/>
    </source>
</evidence>
<keyword evidence="5 6" id="KW-0472">Membrane</keyword>
<dbReference type="EMBL" id="CP039964">
    <property type="protein sequence ID" value="QCO55990.1"/>
    <property type="molecule type" value="Genomic_DNA"/>
</dbReference>
<keyword evidence="2" id="KW-1003">Cell membrane</keyword>
<accession>A0A4P8EFU3</accession>
<evidence type="ECO:0000313" key="8">
    <source>
        <dbReference type="Proteomes" id="UP000298631"/>
    </source>
</evidence>
<dbReference type="CDD" id="cd06581">
    <property type="entry name" value="TM_PBP1_LivM_like"/>
    <property type="match status" value="1"/>
</dbReference>